<dbReference type="EMBL" id="JAUKTV010000013">
    <property type="protein sequence ID" value="KAK0718782.1"/>
    <property type="molecule type" value="Genomic_DNA"/>
</dbReference>
<proteinExistence type="predicted"/>
<dbReference type="AlphaFoldDB" id="A0AA40AN51"/>
<feature type="region of interest" description="Disordered" evidence="1">
    <location>
        <begin position="1"/>
        <end position="30"/>
    </location>
</feature>
<comment type="caution">
    <text evidence="2">The sequence shown here is derived from an EMBL/GenBank/DDBJ whole genome shotgun (WGS) entry which is preliminary data.</text>
</comment>
<sequence length="131" mass="14796">MSTRTTSRKSRVGERKQPPKKPRKQKKATVAAVEIPQDTNTYYNFHNPNDETMLQPLEYKIFPELEYNEKTATARKAVLARGARDGAGILSGFARGRELIFADGHEHRSQLGILSWEFSVFVDLEMVGVDG</sequence>
<feature type="compositionally biased region" description="Basic residues" evidence="1">
    <location>
        <begin position="1"/>
        <end position="10"/>
    </location>
</feature>
<keyword evidence="3" id="KW-1185">Reference proteome</keyword>
<protein>
    <submittedName>
        <fullName evidence="2">Uncharacterized protein</fullName>
    </submittedName>
</protein>
<accession>A0AA40AN51</accession>
<evidence type="ECO:0000313" key="2">
    <source>
        <dbReference type="EMBL" id="KAK0718782.1"/>
    </source>
</evidence>
<reference evidence="2" key="1">
    <citation type="submission" date="2023-06" db="EMBL/GenBank/DDBJ databases">
        <title>Genome-scale phylogeny and comparative genomics of the fungal order Sordariales.</title>
        <authorList>
            <consortium name="Lawrence Berkeley National Laboratory"/>
            <person name="Hensen N."/>
            <person name="Bonometti L."/>
            <person name="Westerberg I."/>
            <person name="Brannstrom I.O."/>
            <person name="Guillou S."/>
            <person name="Cros-Aarteil S."/>
            <person name="Calhoun S."/>
            <person name="Haridas S."/>
            <person name="Kuo A."/>
            <person name="Mondo S."/>
            <person name="Pangilinan J."/>
            <person name="Riley R."/>
            <person name="Labutti K."/>
            <person name="Andreopoulos B."/>
            <person name="Lipzen A."/>
            <person name="Chen C."/>
            <person name="Yanf M."/>
            <person name="Daum C."/>
            <person name="Ng V."/>
            <person name="Clum A."/>
            <person name="Steindorff A."/>
            <person name="Ohm R."/>
            <person name="Martin F."/>
            <person name="Silar P."/>
            <person name="Natvig D."/>
            <person name="Lalanne C."/>
            <person name="Gautier V."/>
            <person name="Ament-Velasquez S.L."/>
            <person name="Kruys A."/>
            <person name="Hutchinson M.I."/>
            <person name="Powell A.J."/>
            <person name="Barry K."/>
            <person name="Miller A.N."/>
            <person name="Grigoriev I.V."/>
            <person name="Debuchy R."/>
            <person name="Gladieux P."/>
            <person name="Thoren M.H."/>
            <person name="Johannesson H."/>
        </authorList>
    </citation>
    <scope>NUCLEOTIDE SEQUENCE</scope>
    <source>
        <strain evidence="2">CBS 540.89</strain>
    </source>
</reference>
<dbReference type="Proteomes" id="UP001172159">
    <property type="component" value="Unassembled WGS sequence"/>
</dbReference>
<feature type="compositionally biased region" description="Basic residues" evidence="1">
    <location>
        <begin position="18"/>
        <end position="27"/>
    </location>
</feature>
<organism evidence="2 3">
    <name type="scientific">Apiosordaria backusii</name>
    <dbReference type="NCBI Taxonomy" id="314023"/>
    <lineage>
        <taxon>Eukaryota</taxon>
        <taxon>Fungi</taxon>
        <taxon>Dikarya</taxon>
        <taxon>Ascomycota</taxon>
        <taxon>Pezizomycotina</taxon>
        <taxon>Sordariomycetes</taxon>
        <taxon>Sordariomycetidae</taxon>
        <taxon>Sordariales</taxon>
        <taxon>Lasiosphaeriaceae</taxon>
        <taxon>Apiosordaria</taxon>
    </lineage>
</organism>
<name>A0AA40AN51_9PEZI</name>
<gene>
    <name evidence="2" type="ORF">B0T21DRAFT_374086</name>
</gene>
<evidence type="ECO:0000256" key="1">
    <source>
        <dbReference type="SAM" id="MobiDB-lite"/>
    </source>
</evidence>
<evidence type="ECO:0000313" key="3">
    <source>
        <dbReference type="Proteomes" id="UP001172159"/>
    </source>
</evidence>